<protein>
    <recommendedName>
        <fullName evidence="3">CBM-cenC domain-containing protein</fullName>
    </recommendedName>
</protein>
<dbReference type="EMBL" id="JBHLUN010000029">
    <property type="protein sequence ID" value="MFC0410968.1"/>
    <property type="molecule type" value="Genomic_DNA"/>
</dbReference>
<organism evidence="1 2">
    <name type="scientific">Roseomonas elaeocarpi</name>
    <dbReference type="NCBI Taxonomy" id="907779"/>
    <lineage>
        <taxon>Bacteria</taxon>
        <taxon>Pseudomonadati</taxon>
        <taxon>Pseudomonadota</taxon>
        <taxon>Alphaproteobacteria</taxon>
        <taxon>Acetobacterales</taxon>
        <taxon>Roseomonadaceae</taxon>
        <taxon>Roseomonas</taxon>
    </lineage>
</organism>
<dbReference type="Proteomes" id="UP001589865">
    <property type="component" value="Unassembled WGS sequence"/>
</dbReference>
<comment type="caution">
    <text evidence="1">The sequence shown here is derived from an EMBL/GenBank/DDBJ whole genome shotgun (WGS) entry which is preliminary data.</text>
</comment>
<dbReference type="Gene3D" id="2.60.120.260">
    <property type="entry name" value="Galactose-binding domain-like"/>
    <property type="match status" value="1"/>
</dbReference>
<dbReference type="RefSeq" id="WP_377046723.1">
    <property type="nucleotide sequence ID" value="NZ_JBHLUN010000029.1"/>
</dbReference>
<reference evidence="1 2" key="1">
    <citation type="submission" date="2024-09" db="EMBL/GenBank/DDBJ databases">
        <authorList>
            <person name="Sun Q."/>
            <person name="Mori K."/>
        </authorList>
    </citation>
    <scope>NUCLEOTIDE SEQUENCE [LARGE SCALE GENOMIC DNA]</scope>
    <source>
        <strain evidence="1 2">TBRC 5777</strain>
    </source>
</reference>
<gene>
    <name evidence="1" type="ORF">ACFFGY_22210</name>
</gene>
<proteinExistence type="predicted"/>
<evidence type="ECO:0000313" key="1">
    <source>
        <dbReference type="EMBL" id="MFC0410968.1"/>
    </source>
</evidence>
<evidence type="ECO:0000313" key="2">
    <source>
        <dbReference type="Proteomes" id="UP001589865"/>
    </source>
</evidence>
<sequence>MPALITGPTNLIDAASTVLAADGALGGLGVENLRTSILGEVWRTTGTVEAQTSAVVSTDSQNGAVLGANTTRTGNVANHDGTSNAAVAYSNSATSNASVGTTAQVKGGQKYRIQAWIRRANGASVSGNAILVLNAATANFALPMSNLAQGTAWQLLTLDFTAQRTGTANIYFVTDTGTLSYALDGATLYALPTYAVGSKTARLSVDLGAAAAVDVVAFGAPFDGLRPPAGSLVRICASNQQPFGVEVLDTGALAFAMSRDGWSYTLPAAKSARYWWVQINVPAAQAYLQLGRAWLGGAVRPARDPSPDNYQPGADDSATTAPLRRMQFSIASLSEAEAVAIENLGLDAGTQRQVLVVHDTTRPARSTIFGKFTAIPAPRLQKQWDARGQLSSVDIAIKGDR</sequence>
<name>A0ABV6K2F4_9PROT</name>
<accession>A0ABV6K2F4</accession>
<keyword evidence="2" id="KW-1185">Reference proteome</keyword>
<evidence type="ECO:0008006" key="3">
    <source>
        <dbReference type="Google" id="ProtNLM"/>
    </source>
</evidence>